<keyword evidence="3" id="KW-1185">Reference proteome</keyword>
<feature type="region of interest" description="Disordered" evidence="1">
    <location>
        <begin position="54"/>
        <end position="78"/>
    </location>
</feature>
<reference evidence="2 3" key="1">
    <citation type="journal article" date="2016" name="Genome Biol. Evol.">
        <title>Divergent and convergent evolution of fungal pathogenicity.</title>
        <authorList>
            <person name="Shang Y."/>
            <person name="Xiao G."/>
            <person name="Zheng P."/>
            <person name="Cen K."/>
            <person name="Zhan S."/>
            <person name="Wang C."/>
        </authorList>
    </citation>
    <scope>NUCLEOTIDE SEQUENCE [LARGE SCALE GENOMIC DNA]</scope>
    <source>
        <strain evidence="2 3">RCEF 264</strain>
    </source>
</reference>
<dbReference type="EMBL" id="AZHD01000006">
    <property type="protein sequence ID" value="OAA62494.1"/>
    <property type="molecule type" value="Genomic_DNA"/>
</dbReference>
<accession>A0A167VDH3</accession>
<dbReference type="AlphaFoldDB" id="A0A167VDH3"/>
<proteinExistence type="predicted"/>
<organism evidence="2 3">
    <name type="scientific">Niveomyces insectorum RCEF 264</name>
    <dbReference type="NCBI Taxonomy" id="1081102"/>
    <lineage>
        <taxon>Eukaryota</taxon>
        <taxon>Fungi</taxon>
        <taxon>Dikarya</taxon>
        <taxon>Ascomycota</taxon>
        <taxon>Pezizomycotina</taxon>
        <taxon>Sordariomycetes</taxon>
        <taxon>Hypocreomycetidae</taxon>
        <taxon>Hypocreales</taxon>
        <taxon>Cordycipitaceae</taxon>
        <taxon>Niveomyces</taxon>
    </lineage>
</organism>
<evidence type="ECO:0000313" key="3">
    <source>
        <dbReference type="Proteomes" id="UP000076874"/>
    </source>
</evidence>
<protein>
    <submittedName>
        <fullName evidence="2">Uncharacterized protein</fullName>
    </submittedName>
</protein>
<feature type="region of interest" description="Disordered" evidence="1">
    <location>
        <begin position="306"/>
        <end position="332"/>
    </location>
</feature>
<dbReference type="OrthoDB" id="10295396at2759"/>
<feature type="compositionally biased region" description="Low complexity" evidence="1">
    <location>
        <begin position="307"/>
        <end position="324"/>
    </location>
</feature>
<name>A0A167VDH3_9HYPO</name>
<evidence type="ECO:0000313" key="2">
    <source>
        <dbReference type="EMBL" id="OAA62494.1"/>
    </source>
</evidence>
<comment type="caution">
    <text evidence="2">The sequence shown here is derived from an EMBL/GenBank/DDBJ whole genome shotgun (WGS) entry which is preliminary data.</text>
</comment>
<evidence type="ECO:0000256" key="1">
    <source>
        <dbReference type="SAM" id="MobiDB-lite"/>
    </source>
</evidence>
<sequence>MLPGGTLASVVRRHTACARYTLHRYGVRAGTATFATAAPGPAATTTKTAKTNKYKYANKPGGTPPRHGPNTTGGKYRRRAGPTVLSSVLRAAAADPRGWPCDAERLHTPVVLAVPGPPPGSEDEDDTTLATGFAAIGPDVVSPVGSGAFRSVPARALRQAVDAAAAAVAAAHVHAHAHTNTETTVAAPLRQLHLRYSHQHVVHPWSLRYLEVPTVSGQPHCLAELTRRRYVEKQRTEPLWWFVLVHTNHEDRSGKDGPLPGGVLLRKSAFVRTTVRQRVQRAFRAALRRRGYGAGGEVLPQADDRAAAAQTNTTMTSSATQQQQQRHRPARRPLYGSLRMEALVWPLVTVPYGVLVAYLEQVVGVLEGVLDQKGR</sequence>
<gene>
    <name evidence="2" type="ORF">SPI_04034</name>
</gene>
<dbReference type="Proteomes" id="UP000076874">
    <property type="component" value="Unassembled WGS sequence"/>
</dbReference>